<dbReference type="GO" id="GO:0035658">
    <property type="term" value="C:Mon1-Ccz1 complex"/>
    <property type="evidence" value="ECO:0007669"/>
    <property type="project" value="InterPro"/>
</dbReference>
<keyword evidence="6" id="KW-1185">Reference proteome</keyword>
<comment type="similarity">
    <text evidence="1">Belongs to the CCZ1 family.</text>
</comment>
<feature type="domain" description="CCZ1/INTU/HPS4 third Longin" evidence="4">
    <location>
        <begin position="354"/>
        <end position="449"/>
    </location>
</feature>
<dbReference type="Pfam" id="PF19033">
    <property type="entry name" value="Intu_longin_3"/>
    <property type="match status" value="1"/>
</dbReference>
<dbReference type="Pfam" id="PF19031">
    <property type="entry name" value="Intu_longin_1"/>
    <property type="match status" value="1"/>
</dbReference>
<dbReference type="InterPro" id="IPR043988">
    <property type="entry name" value="CCZ1/INTU_longin_2"/>
</dbReference>
<dbReference type="PANTHER" id="PTHR13056:SF0">
    <property type="entry name" value="VACUOLAR FUSION PROTEIN CCZ1 HOMOLOG-RELATED"/>
    <property type="match status" value="1"/>
</dbReference>
<evidence type="ECO:0008006" key="7">
    <source>
        <dbReference type="Google" id="ProtNLM"/>
    </source>
</evidence>
<sequence>MLSGSFANPLYFFATNTSHVTQAEMYVRLPDIMEFFFVAHPASGRREGEEHQRIMYFYPKGETLDRQAEITGFAEAVVNFTDNFKSEHVYIQVEDCEFLIGLALSKIQYAAVEYSVFLPAIQNVLTDIYKMFRLFFGEFTPFRKRNEQKFKERLEYFLGRYLPLLKLHRMPLLDYLNGAAFLKIDGPTYLNVVSMSSELMEEFAVIEKILILYQDKVLYYCLSRRDLPSLFRYLTQSLLPMSIGDELDYQSRSSQGRFLRGPSDLTTDTPLEGDDALPTVHLYNAVDDEDNEELVKYHMVVYRCLNATVCMFTKQEVTRKLLRDIDGYLESELSKVASQIGDCIGSQNPAVLSTPDFHYVYFNPASLSLTSSFTESPDTPKPALPPPEVSRLVCSSLTSFLPDADEFGECFAKSESDWWIVLKKVNSRLLCLLLPPSSNQQSLADIQSRTLGIIKTHFEAIFLS</sequence>
<evidence type="ECO:0000259" key="3">
    <source>
        <dbReference type="Pfam" id="PF19032"/>
    </source>
</evidence>
<proteinExistence type="inferred from homology"/>
<accession>A0AAN8FBI5</accession>
<gene>
    <name evidence="5" type="ORF">GCK32_001883</name>
</gene>
<comment type="caution">
    <text evidence="5">The sequence shown here is derived from an EMBL/GenBank/DDBJ whole genome shotgun (WGS) entry which is preliminary data.</text>
</comment>
<dbReference type="GO" id="GO:0016192">
    <property type="term" value="P:vesicle-mediated transport"/>
    <property type="evidence" value="ECO:0007669"/>
    <property type="project" value="InterPro"/>
</dbReference>
<protein>
    <recommendedName>
        <fullName evidence="7">CCZ1/INTU/HSP4 first Longin domain-containing protein</fullName>
    </recommendedName>
</protein>
<dbReference type="InterPro" id="IPR013176">
    <property type="entry name" value="Ccz1"/>
</dbReference>
<dbReference type="AlphaFoldDB" id="A0AAN8FBI5"/>
<dbReference type="InterPro" id="IPR043989">
    <property type="entry name" value="CCZ1/INTU/HSP4_longin_3"/>
</dbReference>
<reference evidence="5 6" key="1">
    <citation type="submission" date="2019-10" db="EMBL/GenBank/DDBJ databases">
        <title>Assembly and Annotation for the nematode Trichostrongylus colubriformis.</title>
        <authorList>
            <person name="Martin J."/>
        </authorList>
    </citation>
    <scope>NUCLEOTIDE SEQUENCE [LARGE SCALE GENOMIC DNA]</scope>
    <source>
        <strain evidence="5">G859</strain>
        <tissue evidence="5">Whole worm</tissue>
    </source>
</reference>
<name>A0AAN8FBI5_TRICO</name>
<evidence type="ECO:0000313" key="6">
    <source>
        <dbReference type="Proteomes" id="UP001331761"/>
    </source>
</evidence>
<evidence type="ECO:0000313" key="5">
    <source>
        <dbReference type="EMBL" id="KAK5976455.1"/>
    </source>
</evidence>
<feature type="domain" description="CCZ1/INTU/HSP4 first Longin" evidence="2">
    <location>
        <begin position="33"/>
        <end position="137"/>
    </location>
</feature>
<dbReference type="EMBL" id="WIXE01011859">
    <property type="protein sequence ID" value="KAK5976455.1"/>
    <property type="molecule type" value="Genomic_DNA"/>
</dbReference>
<dbReference type="PANTHER" id="PTHR13056">
    <property type="entry name" value="VACUOLAR FUSION PROTEIN CCZ1 HOMOLOG-RELATED"/>
    <property type="match status" value="1"/>
</dbReference>
<feature type="domain" description="CCZ1/INTU second Longin" evidence="3">
    <location>
        <begin position="206"/>
        <end position="329"/>
    </location>
</feature>
<evidence type="ECO:0000256" key="1">
    <source>
        <dbReference type="ARBA" id="ARBA00005352"/>
    </source>
</evidence>
<organism evidence="5 6">
    <name type="scientific">Trichostrongylus colubriformis</name>
    <name type="common">Black scour worm</name>
    <dbReference type="NCBI Taxonomy" id="6319"/>
    <lineage>
        <taxon>Eukaryota</taxon>
        <taxon>Metazoa</taxon>
        <taxon>Ecdysozoa</taxon>
        <taxon>Nematoda</taxon>
        <taxon>Chromadorea</taxon>
        <taxon>Rhabditida</taxon>
        <taxon>Rhabditina</taxon>
        <taxon>Rhabditomorpha</taxon>
        <taxon>Strongyloidea</taxon>
        <taxon>Trichostrongylidae</taxon>
        <taxon>Trichostrongylus</taxon>
    </lineage>
</organism>
<dbReference type="InterPro" id="IPR043987">
    <property type="entry name" value="CCZ1/INTU/HSP4_longin_1"/>
</dbReference>
<dbReference type="Proteomes" id="UP001331761">
    <property type="component" value="Unassembled WGS sequence"/>
</dbReference>
<evidence type="ECO:0000259" key="2">
    <source>
        <dbReference type="Pfam" id="PF19031"/>
    </source>
</evidence>
<dbReference type="Pfam" id="PF19032">
    <property type="entry name" value="Intu_longin_2"/>
    <property type="match status" value="1"/>
</dbReference>
<evidence type="ECO:0000259" key="4">
    <source>
        <dbReference type="Pfam" id="PF19033"/>
    </source>
</evidence>